<sequence length="125" mass="14197">MGNKSGYGSEPGYRGDVELGYGDEYDDEEEDVKLLFWGASNFGIISSDAPAFDVVLNFLLPLVVPLLMYLCCNVVSKPFSGVAIRSCSGFERVKSRTEVRTEVKFWYWKNQVKFVCLYKILRTLN</sequence>
<dbReference type="PANTHER" id="PTHR36775:SF1">
    <property type="entry name" value="LYR MOTIF PROTEIN"/>
    <property type="match status" value="1"/>
</dbReference>
<feature type="transmembrane region" description="Helical" evidence="1">
    <location>
        <begin position="54"/>
        <end position="75"/>
    </location>
</feature>
<proteinExistence type="predicted"/>
<name>A0ABQ7LRP0_BRACM</name>
<evidence type="ECO:0000256" key="1">
    <source>
        <dbReference type="SAM" id="Phobius"/>
    </source>
</evidence>
<organism evidence="2 3">
    <name type="scientific">Brassica rapa subsp. trilocularis</name>
    <dbReference type="NCBI Taxonomy" id="1813537"/>
    <lineage>
        <taxon>Eukaryota</taxon>
        <taxon>Viridiplantae</taxon>
        <taxon>Streptophyta</taxon>
        <taxon>Embryophyta</taxon>
        <taxon>Tracheophyta</taxon>
        <taxon>Spermatophyta</taxon>
        <taxon>Magnoliopsida</taxon>
        <taxon>eudicotyledons</taxon>
        <taxon>Gunneridae</taxon>
        <taxon>Pentapetalae</taxon>
        <taxon>rosids</taxon>
        <taxon>malvids</taxon>
        <taxon>Brassicales</taxon>
        <taxon>Brassicaceae</taxon>
        <taxon>Brassiceae</taxon>
        <taxon>Brassica</taxon>
    </lineage>
</organism>
<reference evidence="2 3" key="1">
    <citation type="submission" date="2021-03" db="EMBL/GenBank/DDBJ databases">
        <authorList>
            <person name="King G.J."/>
            <person name="Bancroft I."/>
            <person name="Baten A."/>
            <person name="Bloomfield J."/>
            <person name="Borpatragohain P."/>
            <person name="He Z."/>
            <person name="Irish N."/>
            <person name="Irwin J."/>
            <person name="Liu K."/>
            <person name="Mauleon R.P."/>
            <person name="Moore J."/>
            <person name="Morris R."/>
            <person name="Ostergaard L."/>
            <person name="Wang B."/>
            <person name="Wells R."/>
        </authorList>
    </citation>
    <scope>NUCLEOTIDE SEQUENCE [LARGE SCALE GENOMIC DNA]</scope>
    <source>
        <strain evidence="2">R-o-18</strain>
        <tissue evidence="2">Leaf</tissue>
    </source>
</reference>
<comment type="caution">
    <text evidence="2">The sequence shown here is derived from an EMBL/GenBank/DDBJ whole genome shotgun (WGS) entry which is preliminary data.</text>
</comment>
<keyword evidence="3" id="KW-1185">Reference proteome</keyword>
<evidence type="ECO:0000313" key="3">
    <source>
        <dbReference type="Proteomes" id="UP000823674"/>
    </source>
</evidence>
<protein>
    <submittedName>
        <fullName evidence="2">Uncharacterized protein</fullName>
    </submittedName>
</protein>
<dbReference type="PANTHER" id="PTHR36775">
    <property type="entry name" value="LYR MOTIF PROTEIN"/>
    <property type="match status" value="1"/>
</dbReference>
<dbReference type="Proteomes" id="UP000823674">
    <property type="component" value="Chromosome A08"/>
</dbReference>
<keyword evidence="1" id="KW-1133">Transmembrane helix</keyword>
<evidence type="ECO:0000313" key="2">
    <source>
        <dbReference type="EMBL" id="KAG5388932.1"/>
    </source>
</evidence>
<dbReference type="EMBL" id="JADBGQ010000007">
    <property type="protein sequence ID" value="KAG5388932.1"/>
    <property type="molecule type" value="Genomic_DNA"/>
</dbReference>
<keyword evidence="1" id="KW-0472">Membrane</keyword>
<accession>A0ABQ7LRP0</accession>
<gene>
    <name evidence="2" type="primary">A08p014810.1_BraROA</name>
    <name evidence="2" type="ORF">IGI04_030473</name>
</gene>
<keyword evidence="1" id="KW-0812">Transmembrane</keyword>